<evidence type="ECO:0000313" key="1">
    <source>
        <dbReference type="EMBL" id="KAJ1199292.1"/>
    </source>
</evidence>
<dbReference type="EMBL" id="JANPWB010000003">
    <property type="protein sequence ID" value="KAJ1199292.1"/>
    <property type="molecule type" value="Genomic_DNA"/>
</dbReference>
<evidence type="ECO:0000313" key="2">
    <source>
        <dbReference type="Proteomes" id="UP001066276"/>
    </source>
</evidence>
<accession>A0AAV7VGK9</accession>
<proteinExistence type="predicted"/>
<dbReference type="AlphaFoldDB" id="A0AAV7VGK9"/>
<reference evidence="1" key="1">
    <citation type="journal article" date="2022" name="bioRxiv">
        <title>Sequencing and chromosome-scale assembly of the giantPleurodeles waltlgenome.</title>
        <authorList>
            <person name="Brown T."/>
            <person name="Elewa A."/>
            <person name="Iarovenko S."/>
            <person name="Subramanian E."/>
            <person name="Araus A.J."/>
            <person name="Petzold A."/>
            <person name="Susuki M."/>
            <person name="Suzuki K.-i.T."/>
            <person name="Hayashi T."/>
            <person name="Toyoda A."/>
            <person name="Oliveira C."/>
            <person name="Osipova E."/>
            <person name="Leigh N.D."/>
            <person name="Simon A."/>
            <person name="Yun M.H."/>
        </authorList>
    </citation>
    <scope>NUCLEOTIDE SEQUENCE</scope>
    <source>
        <strain evidence="1">20211129_DDA</strain>
        <tissue evidence="1">Liver</tissue>
    </source>
</reference>
<sequence>MGTPTPEQVEEDLTQMLSMATSWCMERRFPQSKPADDTLPELDSRTLQSSGGSLVLTEVAPQTVEVIRLT</sequence>
<keyword evidence="2" id="KW-1185">Reference proteome</keyword>
<dbReference type="Proteomes" id="UP001066276">
    <property type="component" value="Chromosome 2_1"/>
</dbReference>
<protein>
    <submittedName>
        <fullName evidence="1">Uncharacterized protein</fullName>
    </submittedName>
</protein>
<gene>
    <name evidence="1" type="ORF">NDU88_003129</name>
</gene>
<organism evidence="1 2">
    <name type="scientific">Pleurodeles waltl</name>
    <name type="common">Iberian ribbed newt</name>
    <dbReference type="NCBI Taxonomy" id="8319"/>
    <lineage>
        <taxon>Eukaryota</taxon>
        <taxon>Metazoa</taxon>
        <taxon>Chordata</taxon>
        <taxon>Craniata</taxon>
        <taxon>Vertebrata</taxon>
        <taxon>Euteleostomi</taxon>
        <taxon>Amphibia</taxon>
        <taxon>Batrachia</taxon>
        <taxon>Caudata</taxon>
        <taxon>Salamandroidea</taxon>
        <taxon>Salamandridae</taxon>
        <taxon>Pleurodelinae</taxon>
        <taxon>Pleurodeles</taxon>
    </lineage>
</organism>
<comment type="caution">
    <text evidence="1">The sequence shown here is derived from an EMBL/GenBank/DDBJ whole genome shotgun (WGS) entry which is preliminary data.</text>
</comment>
<name>A0AAV7VGK9_PLEWA</name>